<dbReference type="PANTHER" id="PTHR37245:SF4">
    <property type="entry name" value="PAMP-INDUCED SECRETED PEPTIDE 1"/>
    <property type="match status" value="1"/>
</dbReference>
<gene>
    <name evidence="2" type="ORF">TorRG33x02_022920</name>
</gene>
<comment type="caution">
    <text evidence="2">The sequence shown here is derived from an EMBL/GenBank/DDBJ whole genome shotgun (WGS) entry which is preliminary data.</text>
</comment>
<evidence type="ECO:0000313" key="2">
    <source>
        <dbReference type="EMBL" id="POO02000.1"/>
    </source>
</evidence>
<dbReference type="InParanoid" id="A0A2P5FW27"/>
<keyword evidence="2" id="KW-0812">Transmembrane</keyword>
<sequence length="78" mass="8502">MKCFKKKSILLVILAVSLVVFILSQLGGRVEATRVLPEDHFVVNRGANTPIMHEKAKFVLTSSFQRLDSGPSPSGPGH</sequence>
<reference evidence="3" key="1">
    <citation type="submission" date="2016-06" db="EMBL/GenBank/DDBJ databases">
        <title>Parallel loss of symbiosis genes in relatives of nitrogen-fixing non-legume Parasponia.</title>
        <authorList>
            <person name="Van Velzen R."/>
            <person name="Holmer R."/>
            <person name="Bu F."/>
            <person name="Rutten L."/>
            <person name="Van Zeijl A."/>
            <person name="Liu W."/>
            <person name="Santuari L."/>
            <person name="Cao Q."/>
            <person name="Sharma T."/>
            <person name="Shen D."/>
            <person name="Roswanjaya Y."/>
            <person name="Wardhani T."/>
            <person name="Kalhor M.S."/>
            <person name="Jansen J."/>
            <person name="Van den Hoogen J."/>
            <person name="Gungor B."/>
            <person name="Hartog M."/>
            <person name="Hontelez J."/>
            <person name="Verver J."/>
            <person name="Yang W.-C."/>
            <person name="Schijlen E."/>
            <person name="Repin R."/>
            <person name="Schilthuizen M."/>
            <person name="Schranz E."/>
            <person name="Heidstra R."/>
            <person name="Miyata K."/>
            <person name="Fedorova E."/>
            <person name="Kohlen W."/>
            <person name="Bisseling T."/>
            <person name="Smit S."/>
            <person name="Geurts R."/>
        </authorList>
    </citation>
    <scope>NUCLEOTIDE SEQUENCE [LARGE SCALE GENOMIC DNA]</scope>
    <source>
        <strain evidence="3">cv. RG33-2</strain>
    </source>
</reference>
<evidence type="ECO:0000256" key="1">
    <source>
        <dbReference type="SAM" id="SignalP"/>
    </source>
</evidence>
<name>A0A2P5FW27_TREOI</name>
<feature type="signal peptide" evidence="1">
    <location>
        <begin position="1"/>
        <end position="32"/>
    </location>
</feature>
<organism evidence="2 3">
    <name type="scientific">Trema orientale</name>
    <name type="common">Charcoal tree</name>
    <name type="synonym">Celtis orientalis</name>
    <dbReference type="NCBI Taxonomy" id="63057"/>
    <lineage>
        <taxon>Eukaryota</taxon>
        <taxon>Viridiplantae</taxon>
        <taxon>Streptophyta</taxon>
        <taxon>Embryophyta</taxon>
        <taxon>Tracheophyta</taxon>
        <taxon>Spermatophyta</taxon>
        <taxon>Magnoliopsida</taxon>
        <taxon>eudicotyledons</taxon>
        <taxon>Gunneridae</taxon>
        <taxon>Pentapetalae</taxon>
        <taxon>rosids</taxon>
        <taxon>fabids</taxon>
        <taxon>Rosales</taxon>
        <taxon>Cannabaceae</taxon>
        <taxon>Trema</taxon>
    </lineage>
</organism>
<keyword evidence="2" id="KW-0472">Membrane</keyword>
<keyword evidence="3" id="KW-1185">Reference proteome</keyword>
<dbReference type="PANTHER" id="PTHR37245">
    <property type="entry name" value="PAMP-INDUCED SECRETED PEPTIDE 1"/>
    <property type="match status" value="1"/>
</dbReference>
<dbReference type="Proteomes" id="UP000237000">
    <property type="component" value="Unassembled WGS sequence"/>
</dbReference>
<protein>
    <submittedName>
        <fullName evidence="2">Transmembrane protein</fullName>
    </submittedName>
</protein>
<evidence type="ECO:0000313" key="3">
    <source>
        <dbReference type="Proteomes" id="UP000237000"/>
    </source>
</evidence>
<dbReference type="GO" id="GO:0006952">
    <property type="term" value="P:defense response"/>
    <property type="evidence" value="ECO:0007669"/>
    <property type="project" value="InterPro"/>
</dbReference>
<feature type="chain" id="PRO_5015188929" evidence="1">
    <location>
        <begin position="33"/>
        <end position="78"/>
    </location>
</feature>
<accession>A0A2P5FW27</accession>
<dbReference type="OrthoDB" id="1872350at2759"/>
<dbReference type="InterPro" id="IPR040273">
    <property type="entry name" value="PIP1"/>
</dbReference>
<dbReference type="AlphaFoldDB" id="A0A2P5FW27"/>
<dbReference type="EMBL" id="JXTC01000006">
    <property type="protein sequence ID" value="POO02000.1"/>
    <property type="molecule type" value="Genomic_DNA"/>
</dbReference>
<keyword evidence="1" id="KW-0732">Signal</keyword>
<proteinExistence type="predicted"/>